<dbReference type="PROSITE" id="PS00092">
    <property type="entry name" value="N6_MTASE"/>
    <property type="match status" value="1"/>
</dbReference>
<organism evidence="2 3">
    <name type="scientific">Mycoplasmopsis bovis</name>
    <name type="common">Mycoplasma bovis</name>
    <dbReference type="NCBI Taxonomy" id="28903"/>
    <lineage>
        <taxon>Bacteria</taxon>
        <taxon>Bacillati</taxon>
        <taxon>Mycoplasmatota</taxon>
        <taxon>Mycoplasmoidales</taxon>
        <taxon>Metamycoplasmataceae</taxon>
        <taxon>Mycoplasmopsis</taxon>
    </lineage>
</organism>
<dbReference type="AlphaFoldDB" id="A0A2N8U1Z5"/>
<protein>
    <submittedName>
        <fullName evidence="2">tRNA1(Val) (Adenine(37)-N6)-methyltransferase</fullName>
        <ecNumber evidence="2">2.1.1.223</ecNumber>
    </submittedName>
</protein>
<dbReference type="PANTHER" id="PTHR47739:SF1">
    <property type="entry name" value="TRNA1(VAL) (ADENINE(37)-N6)-METHYLTRANSFERASE"/>
    <property type="match status" value="1"/>
</dbReference>
<dbReference type="GO" id="GO:0032259">
    <property type="term" value="P:methylation"/>
    <property type="evidence" value="ECO:0007669"/>
    <property type="project" value="UniProtKB-KW"/>
</dbReference>
<evidence type="ECO:0000313" key="2">
    <source>
        <dbReference type="EMBL" id="SBO45992.1"/>
    </source>
</evidence>
<dbReference type="CDD" id="cd02440">
    <property type="entry name" value="AdoMet_MTases"/>
    <property type="match status" value="1"/>
</dbReference>
<name>A0A2N8U1Z5_MYCBV</name>
<dbReference type="InterPro" id="IPR002052">
    <property type="entry name" value="DNA_methylase_N6_adenine_CS"/>
</dbReference>
<dbReference type="GO" id="GO:0008170">
    <property type="term" value="F:N-methyltransferase activity"/>
    <property type="evidence" value="ECO:0007669"/>
    <property type="project" value="UniProtKB-ARBA"/>
</dbReference>
<evidence type="ECO:0000313" key="3">
    <source>
        <dbReference type="Proteomes" id="UP000233776"/>
    </source>
</evidence>
<reference evidence="2 3" key="1">
    <citation type="submission" date="2016-06" db="EMBL/GenBank/DDBJ databases">
        <authorList>
            <person name="Kjaerup R.B."/>
            <person name="Dalgaard T.S."/>
            <person name="Juul-Madsen H.R."/>
        </authorList>
    </citation>
    <scope>NUCLEOTIDE SEQUENCE [LARGE SCALE GENOMIC DNA]</scope>
    <source>
        <strain evidence="2">JF4278</strain>
    </source>
</reference>
<dbReference type="Pfam" id="PF05175">
    <property type="entry name" value="MTS"/>
    <property type="match status" value="1"/>
</dbReference>
<dbReference type="EC" id="2.1.1.223" evidence="2"/>
<dbReference type="Gene3D" id="3.40.50.150">
    <property type="entry name" value="Vaccinia Virus protein VP39"/>
    <property type="match status" value="1"/>
</dbReference>
<dbReference type="Proteomes" id="UP000233776">
    <property type="component" value="Chromosome I"/>
</dbReference>
<evidence type="ECO:0000259" key="1">
    <source>
        <dbReference type="Pfam" id="PF05175"/>
    </source>
</evidence>
<dbReference type="InterPro" id="IPR007848">
    <property type="entry name" value="Small_mtfrase_dom"/>
</dbReference>
<proteinExistence type="predicted"/>
<accession>A0A2N8U1Z5</accession>
<dbReference type="GO" id="GO:0008757">
    <property type="term" value="F:S-adenosylmethionine-dependent methyltransferase activity"/>
    <property type="evidence" value="ECO:0007669"/>
    <property type="project" value="UniProtKB-ARBA"/>
</dbReference>
<dbReference type="InterPro" id="IPR029063">
    <property type="entry name" value="SAM-dependent_MTases_sf"/>
</dbReference>
<sequence>MSIKQDYMKKNQAKLVKNSLGFDSNLYVFQDKEMFNYSVDTIMLGNFVFLNHKIKRMLEIGTNNGALSIFISERNKNLKIDAIEIQEKAAQLASSNVILNNKQDQITVITADFNDFYKEHTKLVKPKYEAIVCNPPFYVYDKSKISKSISEELLIATHEVKLNLEQIISGSAKIIEQKGYLTLVIPAERLVDCFCLMRQYKFEPKRVQFMIPRVYDKPKLVLVEARYQAGWGTHFLPNLYLHDPNDSLNHDYLPEIKKLYKPIKVNME</sequence>
<dbReference type="SUPFAM" id="SSF53335">
    <property type="entry name" value="S-adenosyl-L-methionine-dependent methyltransferases"/>
    <property type="match status" value="1"/>
</dbReference>
<dbReference type="GO" id="GO:0003676">
    <property type="term" value="F:nucleic acid binding"/>
    <property type="evidence" value="ECO:0007669"/>
    <property type="project" value="InterPro"/>
</dbReference>
<keyword evidence="2" id="KW-0808">Transferase</keyword>
<dbReference type="EMBL" id="LT578453">
    <property type="protein sequence ID" value="SBO45992.1"/>
    <property type="molecule type" value="Genomic_DNA"/>
</dbReference>
<dbReference type="PANTHER" id="PTHR47739">
    <property type="entry name" value="TRNA1(VAL) (ADENINE(37)-N6)-METHYLTRANSFERASE"/>
    <property type="match status" value="1"/>
</dbReference>
<dbReference type="InterPro" id="IPR050210">
    <property type="entry name" value="tRNA_Adenine-N(6)_MTase"/>
</dbReference>
<feature type="domain" description="Methyltransferase small" evidence="1">
    <location>
        <begin position="52"/>
        <end position="155"/>
    </location>
</feature>
<dbReference type="STRING" id="28903.B0W43_01170"/>
<gene>
    <name evidence="2" type="primary">yfiC</name>
    <name evidence="2" type="ORF">MBOVJF4278_00204</name>
</gene>
<keyword evidence="2" id="KW-0489">Methyltransferase</keyword>